<feature type="chain" id="PRO_5019729126" evidence="1">
    <location>
        <begin position="26"/>
        <end position="248"/>
    </location>
</feature>
<dbReference type="Proteomes" id="UP000253235">
    <property type="component" value="Unassembled WGS sequence"/>
</dbReference>
<proteinExistence type="predicted"/>
<evidence type="ECO:0000313" key="2">
    <source>
        <dbReference type="EMBL" id="RYJ52740.1"/>
    </source>
</evidence>
<evidence type="ECO:0000313" key="3">
    <source>
        <dbReference type="Proteomes" id="UP000253235"/>
    </source>
</evidence>
<protein>
    <submittedName>
        <fullName evidence="2">Uncharacterized protein</fullName>
    </submittedName>
</protein>
<feature type="signal peptide" evidence="1">
    <location>
        <begin position="1"/>
        <end position="25"/>
    </location>
</feature>
<dbReference type="OrthoDB" id="1187639at2"/>
<accession>A0A482U1V7</accession>
<sequence>MKINKTKYIISFTLVLLLSTLSLRSQTKNDILIYNWFDNLTGKENLDINTGKLHSNPYKTTVNNSMYYKDEKFELGILSYEKQTYYNVNLKYDIHTDCLVVYPFGINKNTGINLNSDKVDSFNLNGKHFVKITKKENHQTELLNGYYEENKISSDFVFYIRHHKDIQKKINDNGVIYKFNENNSFFIEYKKKMYKIKSKNDVSKIFPAQKKQINEFYLINKEIKKNNENQFMENLMRYMYKSSSLKNK</sequence>
<evidence type="ECO:0000256" key="1">
    <source>
        <dbReference type="SAM" id="SignalP"/>
    </source>
</evidence>
<reference evidence="2 3" key="1">
    <citation type="submission" date="2019-01" db="EMBL/GenBank/DDBJ databases">
        <title>Flavobacterium sp. nov. isolated from arctic soil.</title>
        <authorList>
            <person name="Kim D.-U."/>
        </authorList>
    </citation>
    <scope>NUCLEOTIDE SEQUENCE [LARGE SCALE GENOMIC DNA]</scope>
    <source>
        <strain evidence="2 3">Kopri-42</strain>
    </source>
</reference>
<organism evidence="2 3">
    <name type="scientific">Flavobacterium petrolei</name>
    <dbReference type="NCBI Taxonomy" id="2259594"/>
    <lineage>
        <taxon>Bacteria</taxon>
        <taxon>Pseudomonadati</taxon>
        <taxon>Bacteroidota</taxon>
        <taxon>Flavobacteriia</taxon>
        <taxon>Flavobacteriales</taxon>
        <taxon>Flavobacteriaceae</taxon>
        <taxon>Flavobacterium</taxon>
    </lineage>
</organism>
<comment type="caution">
    <text evidence="2">The sequence shown here is derived from an EMBL/GenBank/DDBJ whole genome shotgun (WGS) entry which is preliminary data.</text>
</comment>
<name>A0A482U1V7_9FLAO</name>
<keyword evidence="1" id="KW-0732">Signal</keyword>
<dbReference type="AlphaFoldDB" id="A0A482U1V7"/>
<keyword evidence="3" id="KW-1185">Reference proteome</keyword>
<gene>
    <name evidence="2" type="ORF">DR871_001420</name>
</gene>
<dbReference type="RefSeq" id="WP_113665180.1">
    <property type="nucleotide sequence ID" value="NZ_QNVY02000001.1"/>
</dbReference>
<dbReference type="EMBL" id="QNVY02000001">
    <property type="protein sequence ID" value="RYJ52740.1"/>
    <property type="molecule type" value="Genomic_DNA"/>
</dbReference>